<dbReference type="SMART" id="SM00790">
    <property type="entry name" value="AFOR_N"/>
    <property type="match status" value="1"/>
</dbReference>
<gene>
    <name evidence="2" type="ORF">S01H4_26070</name>
</gene>
<dbReference type="AlphaFoldDB" id="X1AIE3"/>
<dbReference type="Pfam" id="PF02730">
    <property type="entry name" value="AFOR_N"/>
    <property type="match status" value="1"/>
</dbReference>
<dbReference type="SUPFAM" id="SSF56228">
    <property type="entry name" value="Aldehyde ferredoxin oxidoreductase, N-terminal domain"/>
    <property type="match status" value="1"/>
</dbReference>
<dbReference type="Gene3D" id="3.60.9.10">
    <property type="entry name" value="Aldehyde ferredoxin oxidoreductase, N-terminal domain"/>
    <property type="match status" value="1"/>
</dbReference>
<feature type="non-terminal residue" evidence="2">
    <location>
        <position position="188"/>
    </location>
</feature>
<name>X1AIE3_9ZZZZ</name>
<feature type="domain" description="Aldehyde ferredoxin oxidoreductase N-terminal" evidence="1">
    <location>
        <begin position="5"/>
        <end position="188"/>
    </location>
</feature>
<sequence length="188" mass="21028">MKYGYTGKILRIDLTRNKIEIEEKDDLFYRKYMGGTCLGAYYLLKELPPKIEPLAENNLIIFSTSPTTGSPCSGLSMHSVISKSPLTNLVGESITPGYLGPEIKKAGYDAIVIKGKAKTLSYIYIYNDKVEIRDASKIWGHNTLKSYDLLMNEIEDKNIRIALIGPAGENLVRYASIVNDNMFFSSRG</sequence>
<dbReference type="EMBL" id="BART01012506">
    <property type="protein sequence ID" value="GAG81839.1"/>
    <property type="molecule type" value="Genomic_DNA"/>
</dbReference>
<dbReference type="InterPro" id="IPR013983">
    <property type="entry name" value="Ald_Fedxn_OxRdtase_N"/>
</dbReference>
<comment type="caution">
    <text evidence="2">The sequence shown here is derived from an EMBL/GenBank/DDBJ whole genome shotgun (WGS) entry which is preliminary data.</text>
</comment>
<reference evidence="2" key="1">
    <citation type="journal article" date="2014" name="Front. Microbiol.">
        <title>High frequency of phylogenetically diverse reductive dehalogenase-homologous genes in deep subseafloor sedimentary metagenomes.</title>
        <authorList>
            <person name="Kawai M."/>
            <person name="Futagami T."/>
            <person name="Toyoda A."/>
            <person name="Takaki Y."/>
            <person name="Nishi S."/>
            <person name="Hori S."/>
            <person name="Arai W."/>
            <person name="Tsubouchi T."/>
            <person name="Morono Y."/>
            <person name="Uchiyama I."/>
            <person name="Ito T."/>
            <person name="Fujiyama A."/>
            <person name="Inagaki F."/>
            <person name="Takami H."/>
        </authorList>
    </citation>
    <scope>NUCLEOTIDE SEQUENCE</scope>
    <source>
        <strain evidence="2">Expedition CK06-06</strain>
    </source>
</reference>
<evidence type="ECO:0000259" key="1">
    <source>
        <dbReference type="SMART" id="SM00790"/>
    </source>
</evidence>
<evidence type="ECO:0000313" key="2">
    <source>
        <dbReference type="EMBL" id="GAG81839.1"/>
    </source>
</evidence>
<dbReference type="PANTHER" id="PTHR30038">
    <property type="entry name" value="ALDEHYDE FERREDOXIN OXIDOREDUCTASE"/>
    <property type="match status" value="1"/>
</dbReference>
<proteinExistence type="predicted"/>
<accession>X1AIE3</accession>
<dbReference type="GO" id="GO:0051536">
    <property type="term" value="F:iron-sulfur cluster binding"/>
    <property type="evidence" value="ECO:0007669"/>
    <property type="project" value="InterPro"/>
</dbReference>
<dbReference type="InterPro" id="IPR036503">
    <property type="entry name" value="Ald_Fedxn_OxRdtase_N_sf"/>
</dbReference>
<dbReference type="InterPro" id="IPR051919">
    <property type="entry name" value="W-dependent_AOR"/>
</dbReference>
<organism evidence="2">
    <name type="scientific">marine sediment metagenome</name>
    <dbReference type="NCBI Taxonomy" id="412755"/>
    <lineage>
        <taxon>unclassified sequences</taxon>
        <taxon>metagenomes</taxon>
        <taxon>ecological metagenomes</taxon>
    </lineage>
</organism>
<dbReference type="PANTHER" id="PTHR30038:SF0">
    <property type="entry name" value="TUNGSTEN-CONTAINING ALDEHYDE FERREDOXIN OXIDOREDUCTASE"/>
    <property type="match status" value="1"/>
</dbReference>
<protein>
    <recommendedName>
        <fullName evidence="1">Aldehyde ferredoxin oxidoreductase N-terminal domain-containing protein</fullName>
    </recommendedName>
</protein>
<dbReference type="GO" id="GO:0016625">
    <property type="term" value="F:oxidoreductase activity, acting on the aldehyde or oxo group of donors, iron-sulfur protein as acceptor"/>
    <property type="evidence" value="ECO:0007669"/>
    <property type="project" value="InterPro"/>
</dbReference>